<dbReference type="SUPFAM" id="SSF46689">
    <property type="entry name" value="Homeodomain-like"/>
    <property type="match status" value="1"/>
</dbReference>
<organism evidence="6 7">
    <name type="scientific">Buttiauxella agrestis</name>
    <dbReference type="NCBI Taxonomy" id="82977"/>
    <lineage>
        <taxon>Bacteria</taxon>
        <taxon>Pseudomonadati</taxon>
        <taxon>Pseudomonadota</taxon>
        <taxon>Gammaproteobacteria</taxon>
        <taxon>Enterobacterales</taxon>
        <taxon>Enterobacteriaceae</taxon>
        <taxon>Buttiauxella</taxon>
    </lineage>
</organism>
<dbReference type="PROSITE" id="PS50977">
    <property type="entry name" value="HTH_TETR_2"/>
    <property type="match status" value="1"/>
</dbReference>
<evidence type="ECO:0000256" key="4">
    <source>
        <dbReference type="PROSITE-ProRule" id="PRU00335"/>
    </source>
</evidence>
<keyword evidence="2 4" id="KW-0238">DNA-binding</keyword>
<dbReference type="SUPFAM" id="SSF48498">
    <property type="entry name" value="Tetracyclin repressor-like, C-terminal domain"/>
    <property type="match status" value="1"/>
</dbReference>
<accession>A0A381C9P5</accession>
<keyword evidence="3" id="KW-0804">Transcription</keyword>
<proteinExistence type="predicted"/>
<dbReference type="RefSeq" id="WP_115628412.1">
    <property type="nucleotide sequence ID" value="NZ_UIGI01000001.1"/>
</dbReference>
<dbReference type="InterPro" id="IPR009057">
    <property type="entry name" value="Homeodomain-like_sf"/>
</dbReference>
<name>A0A381C9P5_9ENTR</name>
<protein>
    <submittedName>
        <fullName evidence="6">Bacterial regulatory proteins, tetR family</fullName>
    </submittedName>
</protein>
<feature type="domain" description="HTH tetR-type" evidence="5">
    <location>
        <begin position="1"/>
        <end position="61"/>
    </location>
</feature>
<dbReference type="InterPro" id="IPR036271">
    <property type="entry name" value="Tet_transcr_reg_TetR-rel_C_sf"/>
</dbReference>
<dbReference type="Pfam" id="PF00440">
    <property type="entry name" value="TetR_N"/>
    <property type="match status" value="1"/>
</dbReference>
<dbReference type="GO" id="GO:0003677">
    <property type="term" value="F:DNA binding"/>
    <property type="evidence" value="ECO:0007669"/>
    <property type="project" value="UniProtKB-UniRule"/>
</dbReference>
<evidence type="ECO:0000256" key="3">
    <source>
        <dbReference type="ARBA" id="ARBA00023163"/>
    </source>
</evidence>
<evidence type="ECO:0000313" key="7">
    <source>
        <dbReference type="Proteomes" id="UP000255528"/>
    </source>
</evidence>
<dbReference type="PRINTS" id="PR00455">
    <property type="entry name" value="HTHTETR"/>
</dbReference>
<dbReference type="PANTHER" id="PTHR47506:SF1">
    <property type="entry name" value="HTH-TYPE TRANSCRIPTIONAL REGULATOR YJDC"/>
    <property type="match status" value="1"/>
</dbReference>
<gene>
    <name evidence="6" type="ORF">NCTC12119_02219</name>
</gene>
<sequence>MSTYNNLLDLADTLIQENGYAGFSYADLAERMGIRKASIHHHFPSKTDLGLAYCDKKTTGFHKLKNHIDTLPAGRTQLLAYLDAFSECVEKKQMCGVYAMLSDSNLFTPELQEAVSLLAKVELRILSDILEDGREAGQLHFQILAEDMAVIVCNAFKGALMLNRTAPYEIHARTKVALLQMLITE</sequence>
<dbReference type="EMBL" id="UIGI01000001">
    <property type="protein sequence ID" value="SUW63723.1"/>
    <property type="molecule type" value="Genomic_DNA"/>
</dbReference>
<evidence type="ECO:0000256" key="2">
    <source>
        <dbReference type="ARBA" id="ARBA00023125"/>
    </source>
</evidence>
<dbReference type="Proteomes" id="UP000255528">
    <property type="component" value="Unassembled WGS sequence"/>
</dbReference>
<dbReference type="Gene3D" id="1.10.357.10">
    <property type="entry name" value="Tetracycline Repressor, domain 2"/>
    <property type="match status" value="1"/>
</dbReference>
<dbReference type="InterPro" id="IPR001647">
    <property type="entry name" value="HTH_TetR"/>
</dbReference>
<evidence type="ECO:0000256" key="1">
    <source>
        <dbReference type="ARBA" id="ARBA00023015"/>
    </source>
</evidence>
<reference evidence="6 7" key="1">
    <citation type="submission" date="2018-06" db="EMBL/GenBank/DDBJ databases">
        <authorList>
            <consortium name="Pathogen Informatics"/>
            <person name="Doyle S."/>
        </authorList>
    </citation>
    <scope>NUCLEOTIDE SEQUENCE [LARGE SCALE GENOMIC DNA]</scope>
    <source>
        <strain evidence="6 7">NCTC12119</strain>
    </source>
</reference>
<evidence type="ECO:0000259" key="5">
    <source>
        <dbReference type="PROSITE" id="PS50977"/>
    </source>
</evidence>
<feature type="DNA-binding region" description="H-T-H motif" evidence="4">
    <location>
        <begin position="24"/>
        <end position="43"/>
    </location>
</feature>
<evidence type="ECO:0000313" key="6">
    <source>
        <dbReference type="EMBL" id="SUW63723.1"/>
    </source>
</evidence>
<keyword evidence="1" id="KW-0805">Transcription regulation</keyword>
<dbReference type="AlphaFoldDB" id="A0A381C9P5"/>
<dbReference type="PANTHER" id="PTHR47506">
    <property type="entry name" value="TRANSCRIPTIONAL REGULATORY PROTEIN"/>
    <property type="match status" value="1"/>
</dbReference>